<evidence type="ECO:0000313" key="3">
    <source>
        <dbReference type="Proteomes" id="UP000019146"/>
    </source>
</evidence>
<dbReference type="GO" id="GO:0005737">
    <property type="term" value="C:cytoplasm"/>
    <property type="evidence" value="ECO:0007669"/>
    <property type="project" value="TreeGrafter"/>
</dbReference>
<dbReference type="InterPro" id="IPR036291">
    <property type="entry name" value="NAD(P)-bd_dom_sf"/>
</dbReference>
<dbReference type="PANTHER" id="PTHR48079:SF6">
    <property type="entry name" value="NAD(P)-BINDING DOMAIN-CONTAINING PROTEIN-RELATED"/>
    <property type="match status" value="1"/>
</dbReference>
<dbReference type="InterPro" id="IPR051783">
    <property type="entry name" value="NAD(P)-dependent_oxidoreduct"/>
</dbReference>
<evidence type="ECO:0000313" key="2">
    <source>
        <dbReference type="EMBL" id="ALL66604.1"/>
    </source>
</evidence>
<dbReference type="EMBL" id="CP012747">
    <property type="protein sequence ID" value="ALL66604.1"/>
    <property type="molecule type" value="Genomic_DNA"/>
</dbReference>
<proteinExistence type="predicted"/>
<name>A0A0P0RDN8_9BURK</name>
<protein>
    <submittedName>
        <fullName evidence="2">dTDP-glucose 4,6-dehydratase</fullName>
    </submittedName>
</protein>
<evidence type="ECO:0000259" key="1">
    <source>
        <dbReference type="Pfam" id="PF13460"/>
    </source>
</evidence>
<dbReference type="GO" id="GO:0004029">
    <property type="term" value="F:aldehyde dehydrogenase (NAD+) activity"/>
    <property type="evidence" value="ECO:0007669"/>
    <property type="project" value="TreeGrafter"/>
</dbReference>
<dbReference type="SUPFAM" id="SSF51735">
    <property type="entry name" value="NAD(P)-binding Rossmann-fold domains"/>
    <property type="match status" value="1"/>
</dbReference>
<dbReference type="Gene3D" id="3.40.50.720">
    <property type="entry name" value="NAD(P)-binding Rossmann-like Domain"/>
    <property type="match status" value="1"/>
</dbReference>
<dbReference type="InterPro" id="IPR016040">
    <property type="entry name" value="NAD(P)-bd_dom"/>
</dbReference>
<reference evidence="2 3" key="1">
    <citation type="journal article" date="2014" name="Genome Announc.">
        <title>Draft Genome Sequence of the Haloacid-Degrading Burkholderia caribensis Strain MBA4.</title>
        <authorList>
            <person name="Pan Y."/>
            <person name="Kong K.F."/>
            <person name="Tsang J.S."/>
        </authorList>
    </citation>
    <scope>NUCLEOTIDE SEQUENCE [LARGE SCALE GENOMIC DNA]</scope>
    <source>
        <strain evidence="2 3">MBA4</strain>
    </source>
</reference>
<dbReference type="Proteomes" id="UP000019146">
    <property type="component" value="Chromosome 2"/>
</dbReference>
<gene>
    <name evidence="2" type="ORF">K788_0005754</name>
</gene>
<dbReference type="KEGG" id="bcai:K788_0005754"/>
<dbReference type="AlphaFoldDB" id="A0A0P0RDN8"/>
<dbReference type="Pfam" id="PF13460">
    <property type="entry name" value="NAD_binding_10"/>
    <property type="match status" value="1"/>
</dbReference>
<feature type="domain" description="NAD(P)-binding" evidence="1">
    <location>
        <begin position="9"/>
        <end position="136"/>
    </location>
</feature>
<organism evidence="2 3">
    <name type="scientific">Paraburkholderia caribensis MBA4</name>
    <dbReference type="NCBI Taxonomy" id="1323664"/>
    <lineage>
        <taxon>Bacteria</taxon>
        <taxon>Pseudomonadati</taxon>
        <taxon>Pseudomonadota</taxon>
        <taxon>Betaproteobacteria</taxon>
        <taxon>Burkholderiales</taxon>
        <taxon>Burkholderiaceae</taxon>
        <taxon>Paraburkholderia</taxon>
    </lineage>
</organism>
<dbReference type="RefSeq" id="WP_035987971.1">
    <property type="nucleotide sequence ID" value="NZ_CP012747.1"/>
</dbReference>
<dbReference type="PANTHER" id="PTHR48079">
    <property type="entry name" value="PROTEIN YEEZ"/>
    <property type="match status" value="1"/>
</dbReference>
<accession>A0A0P0RDN8</accession>
<dbReference type="GeneID" id="69970548"/>
<sequence>METKVFLAGAAGAIGSALVPLLVDAGYTVYGSTRHAGRVSQIEHAGATPVIVDVFDARALTEALQRIEPACVIHQLTDLPPALDPARMQQAVAANARIRDEGTRNLIAAARAAGSKRFVAQSIAWAYREGAHPYDETQPLDTEAEGNRLVTVRGVVSLETQVLRAPLIGTVLRYGQLYGPGTGSDVAKGASPVHVEAAAHAAVLALRHARAGAFNIAEDNPVVSTEKAKRQLGWSPDWRRSTANALREAQ</sequence>